<dbReference type="RefSeq" id="WP_264917416.1">
    <property type="nucleotide sequence ID" value="NZ_BRXG01000092.1"/>
</dbReference>
<evidence type="ECO:0000256" key="1">
    <source>
        <dbReference type="SAM" id="MobiDB-lite"/>
    </source>
</evidence>
<dbReference type="EMBL" id="BRXE01000118">
    <property type="protein sequence ID" value="GLB86127.1"/>
    <property type="molecule type" value="Genomic_DNA"/>
</dbReference>
<evidence type="ECO:0000313" key="3">
    <source>
        <dbReference type="Proteomes" id="UP001165663"/>
    </source>
</evidence>
<organism evidence="2 3">
    <name type="scientific">Mycobacterium kiyosense</name>
    <dbReference type="NCBI Taxonomy" id="2871094"/>
    <lineage>
        <taxon>Bacteria</taxon>
        <taxon>Bacillati</taxon>
        <taxon>Actinomycetota</taxon>
        <taxon>Actinomycetes</taxon>
        <taxon>Mycobacteriales</taxon>
        <taxon>Mycobacteriaceae</taxon>
        <taxon>Mycobacterium</taxon>
    </lineage>
</organism>
<evidence type="ECO:0000313" key="2">
    <source>
        <dbReference type="EMBL" id="GLB86127.1"/>
    </source>
</evidence>
<feature type="compositionally biased region" description="Low complexity" evidence="1">
    <location>
        <begin position="14"/>
        <end position="28"/>
    </location>
</feature>
<name>A0AA37Q4U7_9MYCO</name>
<dbReference type="AlphaFoldDB" id="A0AA37Q4U7"/>
<feature type="region of interest" description="Disordered" evidence="1">
    <location>
        <begin position="1"/>
        <end position="38"/>
    </location>
</feature>
<reference evidence="2" key="1">
    <citation type="submission" date="2022-07" db="EMBL/GenBank/DDBJ databases">
        <title>Mycobacterium kiyosense sp. nov., scotochromogenic slow-glowing species isolated from respiratory specimens.</title>
        <authorList>
            <person name="Fukano H."/>
            <person name="Kazumi Y."/>
            <person name="Sakagami N."/>
            <person name="Ato M."/>
            <person name="Mitarai S."/>
            <person name="Hoshino Y."/>
        </authorList>
    </citation>
    <scope>NUCLEOTIDE SEQUENCE</scope>
    <source>
        <strain evidence="2">SRL2020-028</strain>
    </source>
</reference>
<dbReference type="Proteomes" id="UP001165663">
    <property type="component" value="Unassembled WGS sequence"/>
</dbReference>
<sequence length="89" mass="8659">MARNFDMDPEATRAGLSNADAAAASQPGSSGGGLQPGGYTMSLTGAVSGSVAVRQAEAEVQVAANMTSREVSVATVQAAEAANSGALST</sequence>
<gene>
    <name evidence="2" type="ORF">SRL2020028_53830</name>
</gene>
<comment type="caution">
    <text evidence="2">The sequence shown here is derived from an EMBL/GenBank/DDBJ whole genome shotgun (WGS) entry which is preliminary data.</text>
</comment>
<protein>
    <submittedName>
        <fullName evidence="2">Uncharacterized protein</fullName>
    </submittedName>
</protein>
<accession>A0AA37Q4U7</accession>
<proteinExistence type="predicted"/>